<evidence type="ECO:0000259" key="2">
    <source>
        <dbReference type="PROSITE" id="PS50835"/>
    </source>
</evidence>
<dbReference type="InterPro" id="IPR039939">
    <property type="entry name" value="VSIG4"/>
</dbReference>
<dbReference type="PROSITE" id="PS50835">
    <property type="entry name" value="IG_LIKE"/>
    <property type="match status" value="2"/>
</dbReference>
<sequence length="403" mass="43468">RAAEDVNGTWKGSTTLPCTYIPSEGFTQHTLVWSVTRDYSTSTIFRRDDSGDHVLLSRFRDRVTVPKNRPGDVTLQIKNLEIPDSGHYTCQVTWSSKNNNLLTKEMATTVKVVKVAVTKPVVRAGEWGLTLPAGTRTSLTCVAGGSPPISYRWFQGEPGGAARRLGSSAELTFDRLQPSHSGKYYCEAENYIGVLVTQQSDAVELAVRGECPGGNSSSPLWMTTKAKGFLFLYVDLCADCETGPALTRAALSPGLQRRHLPLYVVFLLAGLCGVALVSIAMAIACRRKAMAQDGESGACPGGWWRVAPGLAPSVRAGAALTVLLRAGRSACGPKAGLQLARRTLCQDRPGSRRPSLPPPPWSWEPHRPVAYRALHSTACFSRDALECLCADGKWPLGRGKAGQ</sequence>
<dbReference type="InterPro" id="IPR036179">
    <property type="entry name" value="Ig-like_dom_sf"/>
</dbReference>
<dbReference type="GO" id="GO:0032703">
    <property type="term" value="P:negative regulation of interleukin-2 production"/>
    <property type="evidence" value="ECO:0007669"/>
    <property type="project" value="InterPro"/>
</dbReference>
<protein>
    <recommendedName>
        <fullName evidence="2">Ig-like domain-containing protein</fullName>
    </recommendedName>
</protein>
<dbReference type="SMART" id="SM00406">
    <property type="entry name" value="IGv"/>
    <property type="match status" value="1"/>
</dbReference>
<dbReference type="Pfam" id="PF07686">
    <property type="entry name" value="V-set"/>
    <property type="match status" value="1"/>
</dbReference>
<dbReference type="Proteomes" id="UP000694420">
    <property type="component" value="Unplaced"/>
</dbReference>
<dbReference type="PANTHER" id="PTHR15466:SF2">
    <property type="entry name" value="V-SET AND IMMUNOGLOBULIN DOMAIN-CONTAINING PROTEIN 4"/>
    <property type="match status" value="1"/>
</dbReference>
<dbReference type="GO" id="GO:0042130">
    <property type="term" value="P:negative regulation of T cell proliferation"/>
    <property type="evidence" value="ECO:0007669"/>
    <property type="project" value="InterPro"/>
</dbReference>
<dbReference type="SMART" id="SM00408">
    <property type="entry name" value="IGc2"/>
    <property type="match status" value="1"/>
</dbReference>
<evidence type="ECO:0000313" key="4">
    <source>
        <dbReference type="Proteomes" id="UP000694420"/>
    </source>
</evidence>
<keyword evidence="4" id="KW-1185">Reference proteome</keyword>
<proteinExistence type="predicted"/>
<dbReference type="GO" id="GO:0001851">
    <property type="term" value="F:complement component C3b binding"/>
    <property type="evidence" value="ECO:0007669"/>
    <property type="project" value="TreeGrafter"/>
</dbReference>
<dbReference type="SMART" id="SM00409">
    <property type="entry name" value="IG"/>
    <property type="match status" value="2"/>
</dbReference>
<dbReference type="InterPro" id="IPR003599">
    <property type="entry name" value="Ig_sub"/>
</dbReference>
<dbReference type="InterPro" id="IPR007110">
    <property type="entry name" value="Ig-like_dom"/>
</dbReference>
<feature type="domain" description="Ig-like" evidence="2">
    <location>
        <begin position="120"/>
        <end position="204"/>
    </location>
</feature>
<keyword evidence="1" id="KW-1133">Transmembrane helix</keyword>
<keyword evidence="1" id="KW-0472">Membrane</keyword>
<dbReference type="InterPro" id="IPR013106">
    <property type="entry name" value="Ig_V-set"/>
</dbReference>
<dbReference type="InterPro" id="IPR003598">
    <property type="entry name" value="Ig_sub2"/>
</dbReference>
<accession>A0A8C6ZY56</accession>
<dbReference type="GO" id="GO:0045957">
    <property type="term" value="P:negative regulation of complement activation, alternative pathway"/>
    <property type="evidence" value="ECO:0007669"/>
    <property type="project" value="TreeGrafter"/>
</dbReference>
<dbReference type="Gene3D" id="2.60.40.10">
    <property type="entry name" value="Immunoglobulins"/>
    <property type="match status" value="2"/>
</dbReference>
<evidence type="ECO:0000313" key="3">
    <source>
        <dbReference type="Ensembl" id="ENSNPEP00000019004.1"/>
    </source>
</evidence>
<feature type="transmembrane region" description="Helical" evidence="1">
    <location>
        <begin position="260"/>
        <end position="284"/>
    </location>
</feature>
<dbReference type="AlphaFoldDB" id="A0A8C6ZY56"/>
<keyword evidence="1" id="KW-0812">Transmembrane</keyword>
<dbReference type="GO" id="GO:0043031">
    <property type="term" value="P:negative regulation of macrophage activation"/>
    <property type="evidence" value="ECO:0007669"/>
    <property type="project" value="InterPro"/>
</dbReference>
<dbReference type="Pfam" id="PF13927">
    <property type="entry name" value="Ig_3"/>
    <property type="match status" value="1"/>
</dbReference>
<dbReference type="SUPFAM" id="SSF48726">
    <property type="entry name" value="Immunoglobulin"/>
    <property type="match status" value="2"/>
</dbReference>
<reference evidence="3" key="1">
    <citation type="submission" date="2025-08" db="UniProtKB">
        <authorList>
            <consortium name="Ensembl"/>
        </authorList>
    </citation>
    <scope>IDENTIFICATION</scope>
</reference>
<dbReference type="PANTHER" id="PTHR15466">
    <property type="entry name" value="V-SET AND IMMUNOGLOBULIN DOMAIN CONTAINING 4"/>
    <property type="match status" value="1"/>
</dbReference>
<organism evidence="3 4">
    <name type="scientific">Nothoprocta perdicaria</name>
    <name type="common">Chilean tinamou</name>
    <name type="synonym">Crypturus perdicarius</name>
    <dbReference type="NCBI Taxonomy" id="30464"/>
    <lineage>
        <taxon>Eukaryota</taxon>
        <taxon>Metazoa</taxon>
        <taxon>Chordata</taxon>
        <taxon>Craniata</taxon>
        <taxon>Vertebrata</taxon>
        <taxon>Euteleostomi</taxon>
        <taxon>Archelosauria</taxon>
        <taxon>Archosauria</taxon>
        <taxon>Dinosauria</taxon>
        <taxon>Saurischia</taxon>
        <taxon>Theropoda</taxon>
        <taxon>Coelurosauria</taxon>
        <taxon>Aves</taxon>
        <taxon>Palaeognathae</taxon>
        <taxon>Tinamiformes</taxon>
        <taxon>Tinamidae</taxon>
        <taxon>Nothoprocta</taxon>
    </lineage>
</organism>
<feature type="domain" description="Ig-like" evidence="2">
    <location>
        <begin position="1"/>
        <end position="107"/>
    </location>
</feature>
<dbReference type="Ensembl" id="ENSNPET00000019492.1">
    <property type="protein sequence ID" value="ENSNPEP00000019004.1"/>
    <property type="gene ID" value="ENSNPEG00000014166.1"/>
</dbReference>
<evidence type="ECO:0000256" key="1">
    <source>
        <dbReference type="SAM" id="Phobius"/>
    </source>
</evidence>
<dbReference type="InterPro" id="IPR013783">
    <property type="entry name" value="Ig-like_fold"/>
</dbReference>
<reference evidence="3" key="2">
    <citation type="submission" date="2025-09" db="UniProtKB">
        <authorList>
            <consortium name="Ensembl"/>
        </authorList>
    </citation>
    <scope>IDENTIFICATION</scope>
</reference>
<name>A0A8C6ZY56_NOTPE</name>